<comment type="caution">
    <text evidence="5">The sequence shown here is derived from an EMBL/GenBank/DDBJ whole genome shotgun (WGS) entry which is preliminary data.</text>
</comment>
<dbReference type="Proteomes" id="UP000462362">
    <property type="component" value="Unassembled WGS sequence"/>
</dbReference>
<comment type="similarity">
    <text evidence="1">Belongs to the LysR transcriptional regulatory family.</text>
</comment>
<protein>
    <submittedName>
        <fullName evidence="5">LysR family transcriptional regulator</fullName>
    </submittedName>
</protein>
<reference evidence="5 6" key="1">
    <citation type="journal article" date="2019" name="Nat. Med.">
        <title>A library of human gut bacterial isolates paired with longitudinal multiomics data enables mechanistic microbiome research.</title>
        <authorList>
            <person name="Poyet M."/>
            <person name="Groussin M."/>
            <person name="Gibbons S.M."/>
            <person name="Avila-Pacheco J."/>
            <person name="Jiang X."/>
            <person name="Kearney S.M."/>
            <person name="Perrotta A.R."/>
            <person name="Berdy B."/>
            <person name="Zhao S."/>
            <person name="Lieberman T.D."/>
            <person name="Swanson P.K."/>
            <person name="Smith M."/>
            <person name="Roesemann S."/>
            <person name="Alexander J.E."/>
            <person name="Rich S.A."/>
            <person name="Livny J."/>
            <person name="Vlamakis H."/>
            <person name="Clish C."/>
            <person name="Bullock K."/>
            <person name="Deik A."/>
            <person name="Scott J."/>
            <person name="Pierce K.A."/>
            <person name="Xavier R.J."/>
            <person name="Alm E.J."/>
        </authorList>
    </citation>
    <scope>NUCLEOTIDE SEQUENCE [LARGE SCALE GENOMIC DNA]</scope>
    <source>
        <strain evidence="5 6">BIOML-A2</strain>
    </source>
</reference>
<dbReference type="InterPro" id="IPR036390">
    <property type="entry name" value="WH_DNA-bd_sf"/>
</dbReference>
<dbReference type="FunFam" id="1.10.10.10:FF:000001">
    <property type="entry name" value="LysR family transcriptional regulator"/>
    <property type="match status" value="1"/>
</dbReference>
<name>A0A6I3SA42_9BURK</name>
<dbReference type="GO" id="GO:0006351">
    <property type="term" value="P:DNA-templated transcription"/>
    <property type="evidence" value="ECO:0007669"/>
    <property type="project" value="TreeGrafter"/>
</dbReference>
<dbReference type="Gene3D" id="3.40.190.290">
    <property type="match status" value="1"/>
</dbReference>
<dbReference type="CDD" id="cd08422">
    <property type="entry name" value="PBP2_CrgA_like"/>
    <property type="match status" value="1"/>
</dbReference>
<gene>
    <name evidence="5" type="ORF">GMD42_03555</name>
</gene>
<dbReference type="GeneID" id="43349422"/>
<evidence type="ECO:0000313" key="6">
    <source>
        <dbReference type="Proteomes" id="UP000462362"/>
    </source>
</evidence>
<dbReference type="RefSeq" id="WP_008811127.1">
    <property type="nucleotide sequence ID" value="NZ_CALXOM010000033.1"/>
</dbReference>
<proteinExistence type="inferred from homology"/>
<dbReference type="InterPro" id="IPR058163">
    <property type="entry name" value="LysR-type_TF_proteobact-type"/>
</dbReference>
<dbReference type="PROSITE" id="PS50931">
    <property type="entry name" value="HTH_LYSR"/>
    <property type="match status" value="1"/>
</dbReference>
<dbReference type="EMBL" id="WNCL01000007">
    <property type="protein sequence ID" value="MTU42713.1"/>
    <property type="molecule type" value="Genomic_DNA"/>
</dbReference>
<keyword evidence="3" id="KW-0238">DNA-binding</keyword>
<dbReference type="Gene3D" id="1.10.10.10">
    <property type="entry name" value="Winged helix-like DNA-binding domain superfamily/Winged helix DNA-binding domain"/>
    <property type="match status" value="1"/>
</dbReference>
<dbReference type="AlphaFoldDB" id="A0A6I3SA42"/>
<evidence type="ECO:0000256" key="2">
    <source>
        <dbReference type="ARBA" id="ARBA00023015"/>
    </source>
</evidence>
<dbReference type="InterPro" id="IPR000847">
    <property type="entry name" value="LysR_HTH_N"/>
</dbReference>
<keyword evidence="2" id="KW-0805">Transcription regulation</keyword>
<accession>A0A6I3SA42</accession>
<evidence type="ECO:0000313" key="5">
    <source>
        <dbReference type="EMBL" id="MTU42713.1"/>
    </source>
</evidence>
<dbReference type="Pfam" id="PF03466">
    <property type="entry name" value="LysR_substrate"/>
    <property type="match status" value="1"/>
</dbReference>
<dbReference type="InterPro" id="IPR036388">
    <property type="entry name" value="WH-like_DNA-bd_sf"/>
</dbReference>
<keyword evidence="4" id="KW-0804">Transcription</keyword>
<evidence type="ECO:0000256" key="4">
    <source>
        <dbReference type="ARBA" id="ARBA00023163"/>
    </source>
</evidence>
<dbReference type="InterPro" id="IPR005119">
    <property type="entry name" value="LysR_subst-bd"/>
</dbReference>
<organism evidence="5 6">
    <name type="scientific">Parasutterella excrementihominis</name>
    <dbReference type="NCBI Taxonomy" id="487175"/>
    <lineage>
        <taxon>Bacteria</taxon>
        <taxon>Pseudomonadati</taxon>
        <taxon>Pseudomonadota</taxon>
        <taxon>Betaproteobacteria</taxon>
        <taxon>Burkholderiales</taxon>
        <taxon>Sutterellaceae</taxon>
        <taxon>Parasutterella</taxon>
    </lineage>
</organism>
<dbReference type="PANTHER" id="PTHR30537:SF5">
    <property type="entry name" value="HTH-TYPE TRANSCRIPTIONAL ACTIVATOR TTDR-RELATED"/>
    <property type="match status" value="1"/>
</dbReference>
<dbReference type="PANTHER" id="PTHR30537">
    <property type="entry name" value="HTH-TYPE TRANSCRIPTIONAL REGULATOR"/>
    <property type="match status" value="1"/>
</dbReference>
<sequence>MDRLTKLEVFSKIAETGSFYETARSLNLSRPTVTRLMAELEKDLNQKLLFRNTRRVSLTSAGESFLPRARELLNMASDIFHSPRHSEKYDGLYRINIATTYANFKLPELIEEFQKLHPGLRIELLLSASPLPLVQNRIDLRFQIGGKVNPLYIKRSLGKSNSWMCASPSYLDTHSRPETIKDLLKQDLLHNLVIDEDLGEELLHVKGRGVYTWWFTHGDRREKLKVAPKFACNYSEPLFRACLRGQGIAYLPISESLLDVLEGRLEVVLPEYRGILVDIWAVYASSAHKPPFTEELLTYVKRAFETILANPVEQRAEEN</sequence>
<evidence type="ECO:0000256" key="3">
    <source>
        <dbReference type="ARBA" id="ARBA00023125"/>
    </source>
</evidence>
<dbReference type="SUPFAM" id="SSF46785">
    <property type="entry name" value="Winged helix' DNA-binding domain"/>
    <property type="match status" value="1"/>
</dbReference>
<dbReference type="SUPFAM" id="SSF53850">
    <property type="entry name" value="Periplasmic binding protein-like II"/>
    <property type="match status" value="1"/>
</dbReference>
<dbReference type="GO" id="GO:0003700">
    <property type="term" value="F:DNA-binding transcription factor activity"/>
    <property type="evidence" value="ECO:0007669"/>
    <property type="project" value="InterPro"/>
</dbReference>
<dbReference type="Pfam" id="PF00126">
    <property type="entry name" value="HTH_1"/>
    <property type="match status" value="1"/>
</dbReference>
<evidence type="ECO:0000256" key="1">
    <source>
        <dbReference type="ARBA" id="ARBA00009437"/>
    </source>
</evidence>
<dbReference type="GO" id="GO:0043565">
    <property type="term" value="F:sequence-specific DNA binding"/>
    <property type="evidence" value="ECO:0007669"/>
    <property type="project" value="TreeGrafter"/>
</dbReference>